<feature type="compositionally biased region" description="Low complexity" evidence="3">
    <location>
        <begin position="170"/>
        <end position="201"/>
    </location>
</feature>
<feature type="region of interest" description="Disordered" evidence="3">
    <location>
        <begin position="164"/>
        <end position="202"/>
    </location>
</feature>
<organism evidence="5 6">
    <name type="scientific">Cronartium quercuum f. sp. fusiforme G11</name>
    <dbReference type="NCBI Taxonomy" id="708437"/>
    <lineage>
        <taxon>Eukaryota</taxon>
        <taxon>Fungi</taxon>
        <taxon>Dikarya</taxon>
        <taxon>Basidiomycota</taxon>
        <taxon>Pucciniomycotina</taxon>
        <taxon>Pucciniomycetes</taxon>
        <taxon>Pucciniales</taxon>
        <taxon>Coleosporiaceae</taxon>
        <taxon>Cronartium</taxon>
    </lineage>
</organism>
<name>A0A9P6NM60_9BASI</name>
<evidence type="ECO:0000259" key="4">
    <source>
        <dbReference type="Pfam" id="PF06428"/>
    </source>
</evidence>
<dbReference type="EMBL" id="MU167266">
    <property type="protein sequence ID" value="KAG0146060.1"/>
    <property type="molecule type" value="Genomic_DNA"/>
</dbReference>
<evidence type="ECO:0000256" key="2">
    <source>
        <dbReference type="SAM" id="Coils"/>
    </source>
</evidence>
<feature type="domain" description="GDP/GTP exchange factor Sec2 N-terminal" evidence="4">
    <location>
        <begin position="202"/>
        <end position="280"/>
    </location>
</feature>
<dbReference type="GO" id="GO:0051286">
    <property type="term" value="C:cell tip"/>
    <property type="evidence" value="ECO:0007669"/>
    <property type="project" value="TreeGrafter"/>
</dbReference>
<dbReference type="PANTHER" id="PTHR14430">
    <property type="entry name" value="RABIN3-RELATED"/>
    <property type="match status" value="1"/>
</dbReference>
<keyword evidence="1 2" id="KW-0175">Coiled coil</keyword>
<dbReference type="OrthoDB" id="2536846at2759"/>
<proteinExistence type="predicted"/>
<evidence type="ECO:0000256" key="1">
    <source>
        <dbReference type="ARBA" id="ARBA00023054"/>
    </source>
</evidence>
<reference evidence="5" key="1">
    <citation type="submission" date="2013-11" db="EMBL/GenBank/DDBJ databases">
        <title>Genome sequence of the fusiform rust pathogen reveals effectors for host alternation and coevolution with pine.</title>
        <authorList>
            <consortium name="DOE Joint Genome Institute"/>
            <person name="Smith K."/>
            <person name="Pendleton A."/>
            <person name="Kubisiak T."/>
            <person name="Anderson C."/>
            <person name="Salamov A."/>
            <person name="Aerts A."/>
            <person name="Riley R."/>
            <person name="Clum A."/>
            <person name="Lindquist E."/>
            <person name="Ence D."/>
            <person name="Campbell M."/>
            <person name="Kronenberg Z."/>
            <person name="Feau N."/>
            <person name="Dhillon B."/>
            <person name="Hamelin R."/>
            <person name="Burleigh J."/>
            <person name="Smith J."/>
            <person name="Yandell M."/>
            <person name="Nelson C."/>
            <person name="Grigoriev I."/>
            <person name="Davis J."/>
        </authorList>
    </citation>
    <scope>NUCLEOTIDE SEQUENCE</scope>
    <source>
        <strain evidence="5">G11</strain>
    </source>
</reference>
<dbReference type="Gene3D" id="6.10.140.910">
    <property type="match status" value="1"/>
</dbReference>
<sequence>MNLKFDQVGQFWSEDERALVNLIQTFLSSNSVPVLNVQHPISLPTNNPHQFYHLLNRLINLIQSLTERLHIFTLDQLELSSNLKISQSNLILAESTIHSLEDLIHKLRHPPAPSHKRRDRAETEHDLSLYGRLNLFRFTRKSVLPSTKITSPPLSVISLMNPSIPPSSSPSPSLTCSTTFSTSSLGSSASSSSSAASSLSPREVEKLKEELAQLRSQNDNLRADLESVSQAKKDIESELETMSIELFEEANRMVRAEKIKSVSLENELIELRNRISSTQIVKQTILEEVPIPFSASPEPDSILRLIHQNFDNDWAHVSDDQDHLLVEGKDKLSTRVSTPVLRTRQPTEEADHSQVETKFKSTSISCSRASSLPGLKPLFLSTNSPLNSPNPSNSQHSLTNNLVNQSNHSHRRLASLGQQCKSPKSYRNSVSYNNRVRSPLSQVYHELSNHGRRASSCQSSFDLSNHHHHHIHPLIEESKSSIKRISSNSSLSKIQNESSITDEINHHKRSSIIYHNSIKNKSLIKTNSPIELNSSDGIELDLDQLLASIIDCAESLGMEDELEGII</sequence>
<dbReference type="AlphaFoldDB" id="A0A9P6NM60"/>
<evidence type="ECO:0000256" key="3">
    <source>
        <dbReference type="SAM" id="MobiDB-lite"/>
    </source>
</evidence>
<comment type="caution">
    <text evidence="5">The sequence shown here is derived from an EMBL/GenBank/DDBJ whole genome shotgun (WGS) entry which is preliminary data.</text>
</comment>
<dbReference type="GO" id="GO:0006887">
    <property type="term" value="P:exocytosis"/>
    <property type="evidence" value="ECO:0007669"/>
    <property type="project" value="TreeGrafter"/>
</dbReference>
<dbReference type="GO" id="GO:0005085">
    <property type="term" value="F:guanyl-nucleotide exchange factor activity"/>
    <property type="evidence" value="ECO:0007669"/>
    <property type="project" value="InterPro"/>
</dbReference>
<evidence type="ECO:0000313" key="6">
    <source>
        <dbReference type="Proteomes" id="UP000886653"/>
    </source>
</evidence>
<keyword evidence="6" id="KW-1185">Reference proteome</keyword>
<protein>
    <recommendedName>
        <fullName evidence="4">GDP/GTP exchange factor Sec2 N-terminal domain-containing protein</fullName>
    </recommendedName>
</protein>
<dbReference type="PANTHER" id="PTHR14430:SF0">
    <property type="entry name" value="SEC2P DOMAIN-CONTAINING PROTEIN"/>
    <property type="match status" value="1"/>
</dbReference>
<evidence type="ECO:0000313" key="5">
    <source>
        <dbReference type="EMBL" id="KAG0146060.1"/>
    </source>
</evidence>
<dbReference type="InterPro" id="IPR040351">
    <property type="entry name" value="RAB3IL/RAB3IP/Sec2"/>
</dbReference>
<dbReference type="InterPro" id="IPR009449">
    <property type="entry name" value="Sec2_N"/>
</dbReference>
<gene>
    <name evidence="5" type="ORF">CROQUDRAFT_671364</name>
</gene>
<dbReference type="SUPFAM" id="SSF144284">
    <property type="entry name" value="Sec2 N-terminal region"/>
    <property type="match status" value="1"/>
</dbReference>
<accession>A0A9P6NM60</accession>
<dbReference type="GO" id="GO:0070319">
    <property type="term" value="C:Golgi to plasma membrane transport vesicle"/>
    <property type="evidence" value="ECO:0007669"/>
    <property type="project" value="TreeGrafter"/>
</dbReference>
<dbReference type="Pfam" id="PF06428">
    <property type="entry name" value="Sec2p"/>
    <property type="match status" value="1"/>
</dbReference>
<feature type="coiled-coil region" evidence="2">
    <location>
        <begin position="204"/>
        <end position="274"/>
    </location>
</feature>
<dbReference type="Proteomes" id="UP000886653">
    <property type="component" value="Unassembled WGS sequence"/>
</dbReference>